<sequence length="69" mass="8124">MINKTISIKTKDWVEITTPYIDRHNDYIQIYIKKSKGSFILTDYGYTVDDLLLPGVRVRFTKEKKVAKN</sequence>
<dbReference type="InterPro" id="IPR014960">
    <property type="entry name" value="DUF1828"/>
</dbReference>
<accession>A0A1E5IMW4</accession>
<comment type="caution">
    <text evidence="2">The sequence shown here is derived from an EMBL/GenBank/DDBJ whole genome shotgun (WGS) entry which is preliminary data.</text>
</comment>
<reference evidence="2 3" key="1">
    <citation type="submission" date="2015-11" db="EMBL/GenBank/DDBJ databases">
        <title>Evidence for parallel genomic evolution in an endosymbiosis of termite gut flagellates.</title>
        <authorList>
            <person name="Zheng H."/>
        </authorList>
    </citation>
    <scope>NUCLEOTIDE SEQUENCE [LARGE SCALE GENOMIC DNA]</scope>
    <source>
        <strain evidence="2 3">CET450</strain>
    </source>
</reference>
<protein>
    <recommendedName>
        <fullName evidence="1">DUF1828 domain-containing protein</fullName>
    </recommendedName>
</protein>
<dbReference type="Pfam" id="PF08861">
    <property type="entry name" value="DUF1828"/>
    <property type="match status" value="1"/>
</dbReference>
<dbReference type="Proteomes" id="UP000095237">
    <property type="component" value="Unassembled WGS sequence"/>
</dbReference>
<keyword evidence="3" id="KW-1185">Reference proteome</keyword>
<evidence type="ECO:0000313" key="2">
    <source>
        <dbReference type="EMBL" id="OEG71791.1"/>
    </source>
</evidence>
<name>A0A1E5IMW4_ENDTX</name>
<evidence type="ECO:0000259" key="1">
    <source>
        <dbReference type="Pfam" id="PF08861"/>
    </source>
</evidence>
<dbReference type="EMBL" id="LNVX01000065">
    <property type="protein sequence ID" value="OEG71791.1"/>
    <property type="molecule type" value="Genomic_DNA"/>
</dbReference>
<evidence type="ECO:0000313" key="3">
    <source>
        <dbReference type="Proteomes" id="UP000095237"/>
    </source>
</evidence>
<feature type="domain" description="DUF1828" evidence="1">
    <location>
        <begin position="18"/>
        <end position="65"/>
    </location>
</feature>
<dbReference type="AlphaFoldDB" id="A0A1E5IMW4"/>
<organism evidence="2 3">
    <name type="scientific">Endomicrobium trichonymphae</name>
    <dbReference type="NCBI Taxonomy" id="1408204"/>
    <lineage>
        <taxon>Bacteria</taxon>
        <taxon>Pseudomonadati</taxon>
        <taxon>Elusimicrobiota</taxon>
        <taxon>Endomicrobiia</taxon>
        <taxon>Endomicrobiales</taxon>
        <taxon>Endomicrobiaceae</taxon>
        <taxon>Candidatus Endomicrobiellum</taxon>
    </lineage>
</organism>
<proteinExistence type="predicted"/>
<gene>
    <name evidence="2" type="ORF">ATZ36_12720</name>
</gene>